<dbReference type="GO" id="GO:0022857">
    <property type="term" value="F:transmembrane transporter activity"/>
    <property type="evidence" value="ECO:0007669"/>
    <property type="project" value="InterPro"/>
</dbReference>
<feature type="transmembrane region" description="Helical" evidence="7">
    <location>
        <begin position="239"/>
        <end position="261"/>
    </location>
</feature>
<comment type="subcellular location">
    <subcellularLocation>
        <location evidence="1">Cell membrane</location>
        <topology evidence="1">Multi-pass membrane protein</topology>
    </subcellularLocation>
</comment>
<dbReference type="EMBL" id="RAQU01000037">
    <property type="protein sequence ID" value="RKK04639.1"/>
    <property type="molecule type" value="Genomic_DNA"/>
</dbReference>
<feature type="domain" description="Major facilitator superfamily (MFS) profile" evidence="8">
    <location>
        <begin position="42"/>
        <end position="418"/>
    </location>
</feature>
<dbReference type="InterPro" id="IPR011701">
    <property type="entry name" value="MFS"/>
</dbReference>
<dbReference type="GO" id="GO:0005886">
    <property type="term" value="C:plasma membrane"/>
    <property type="evidence" value="ECO:0007669"/>
    <property type="project" value="UniProtKB-SubCell"/>
</dbReference>
<name>A0A3A9JZW8_9PROT</name>
<keyword evidence="11" id="KW-1185">Reference proteome</keyword>
<dbReference type="InParanoid" id="A0A3A9JZW8"/>
<gene>
    <name evidence="9" type="ORF">D6Z83_08365</name>
    <name evidence="10" type="ORF">EBE87_20780</name>
</gene>
<sequence>MDDLRGSDGGRERIRLDRGASSQERCQRSPCCGERPIKVKGQVNLVAAAFALTALSYGLARFAYGLLLPHIREDLSLSATWSGAIGGSAFAAYCLGIVFAFTLRARLGERHVAVLAGLTATCGMAFIAAASSGWTLGIAFALAGLSSGLASPPLAAAVARCIDDAAQPKANGAINAGTAAGIIFSGLVVMTSGRSWRELYVLFTMIGTAVTVWLWFAMPAASRGGGAGGLSRAALRRPGVLGLCSSALLMGASSTAVWTFAANLMREELAFSDGQIALAWIALGTAGIAGAGTGLLTSRLGIGPVHRLALSTMAVALVTLTIAPVAPLMTFVAMSLFGLGYIVSSGALLLWGITLFQDRPDLGLGLPFLMTAVGQTAGAPLFGVILDTAGSTAALLSFVAVAGSAALWTPSTASPQTKMTATAASQSSNRAPRLGKASDA</sequence>
<feature type="compositionally biased region" description="Polar residues" evidence="6">
    <location>
        <begin position="413"/>
        <end position="430"/>
    </location>
</feature>
<evidence type="ECO:0000256" key="2">
    <source>
        <dbReference type="ARBA" id="ARBA00022475"/>
    </source>
</evidence>
<proteinExistence type="predicted"/>
<feature type="transmembrane region" description="Helical" evidence="7">
    <location>
        <begin position="276"/>
        <end position="296"/>
    </location>
</feature>
<feature type="transmembrane region" description="Helical" evidence="7">
    <location>
        <begin position="112"/>
        <end position="130"/>
    </location>
</feature>
<dbReference type="AlphaFoldDB" id="A0A3A9JZW8"/>
<dbReference type="InterPro" id="IPR036259">
    <property type="entry name" value="MFS_trans_sf"/>
</dbReference>
<feature type="transmembrane region" description="Helical" evidence="7">
    <location>
        <begin position="332"/>
        <end position="356"/>
    </location>
</feature>
<dbReference type="Pfam" id="PF07690">
    <property type="entry name" value="MFS_1"/>
    <property type="match status" value="1"/>
</dbReference>
<accession>A0A3A9JZW8</accession>
<feature type="transmembrane region" description="Helical" evidence="7">
    <location>
        <begin position="368"/>
        <end position="386"/>
    </location>
</feature>
<dbReference type="PANTHER" id="PTHR43124:SF3">
    <property type="entry name" value="CHLORAMPHENICOL EFFLUX PUMP RV0191"/>
    <property type="match status" value="1"/>
</dbReference>
<dbReference type="SUPFAM" id="SSF103473">
    <property type="entry name" value="MFS general substrate transporter"/>
    <property type="match status" value="1"/>
</dbReference>
<feature type="region of interest" description="Disordered" evidence="6">
    <location>
        <begin position="413"/>
        <end position="440"/>
    </location>
</feature>
<dbReference type="PANTHER" id="PTHR43124">
    <property type="entry name" value="PURINE EFFLUX PUMP PBUE"/>
    <property type="match status" value="1"/>
</dbReference>
<keyword evidence="2" id="KW-1003">Cell membrane</keyword>
<feature type="transmembrane region" description="Helical" evidence="7">
    <location>
        <begin position="45"/>
        <end position="67"/>
    </location>
</feature>
<evidence type="ECO:0000256" key="4">
    <source>
        <dbReference type="ARBA" id="ARBA00022989"/>
    </source>
</evidence>
<evidence type="ECO:0000256" key="6">
    <source>
        <dbReference type="SAM" id="MobiDB-lite"/>
    </source>
</evidence>
<evidence type="ECO:0000256" key="3">
    <source>
        <dbReference type="ARBA" id="ARBA00022692"/>
    </source>
</evidence>
<feature type="transmembrane region" description="Helical" evidence="7">
    <location>
        <begin position="174"/>
        <end position="193"/>
    </location>
</feature>
<feature type="transmembrane region" description="Helical" evidence="7">
    <location>
        <begin position="199"/>
        <end position="218"/>
    </location>
</feature>
<keyword evidence="5 7" id="KW-0472">Membrane</keyword>
<dbReference type="PROSITE" id="PS50850">
    <property type="entry name" value="MFS"/>
    <property type="match status" value="1"/>
</dbReference>
<feature type="transmembrane region" description="Helical" evidence="7">
    <location>
        <begin position="392"/>
        <end position="409"/>
    </location>
</feature>
<feature type="transmembrane region" description="Helical" evidence="7">
    <location>
        <begin position="136"/>
        <end position="162"/>
    </location>
</feature>
<protein>
    <submittedName>
        <fullName evidence="9 10">MFS transporter</fullName>
    </submittedName>
</protein>
<comment type="caution">
    <text evidence="9">The sequence shown here is derived from an EMBL/GenBank/DDBJ whole genome shotgun (WGS) entry which is preliminary data.</text>
</comment>
<dbReference type="InterPro" id="IPR020846">
    <property type="entry name" value="MFS_dom"/>
</dbReference>
<evidence type="ECO:0000313" key="12">
    <source>
        <dbReference type="Proteomes" id="UP000278036"/>
    </source>
</evidence>
<evidence type="ECO:0000256" key="7">
    <source>
        <dbReference type="SAM" id="Phobius"/>
    </source>
</evidence>
<evidence type="ECO:0000259" key="8">
    <source>
        <dbReference type="PROSITE" id="PS50850"/>
    </source>
</evidence>
<keyword evidence="3 7" id="KW-0812">Transmembrane</keyword>
<evidence type="ECO:0000313" key="10">
    <source>
        <dbReference type="EMBL" id="RMI19305.1"/>
    </source>
</evidence>
<dbReference type="Proteomes" id="UP000274097">
    <property type="component" value="Unassembled WGS sequence"/>
</dbReference>
<keyword evidence="4 7" id="KW-1133">Transmembrane helix</keyword>
<dbReference type="Gene3D" id="1.20.1250.20">
    <property type="entry name" value="MFS general substrate transporter like domains"/>
    <property type="match status" value="2"/>
</dbReference>
<evidence type="ECO:0000313" key="11">
    <source>
        <dbReference type="Proteomes" id="UP000274097"/>
    </source>
</evidence>
<organism evidence="9 12">
    <name type="scientific">Teichococcus wenyumeiae</name>
    <dbReference type="NCBI Taxonomy" id="2478470"/>
    <lineage>
        <taxon>Bacteria</taxon>
        <taxon>Pseudomonadati</taxon>
        <taxon>Pseudomonadota</taxon>
        <taxon>Alphaproteobacteria</taxon>
        <taxon>Acetobacterales</taxon>
        <taxon>Roseomonadaceae</taxon>
        <taxon>Roseomonas</taxon>
    </lineage>
</organism>
<feature type="transmembrane region" description="Helical" evidence="7">
    <location>
        <begin position="79"/>
        <end position="100"/>
    </location>
</feature>
<evidence type="ECO:0000313" key="9">
    <source>
        <dbReference type="EMBL" id="RKK04639.1"/>
    </source>
</evidence>
<evidence type="ECO:0000256" key="1">
    <source>
        <dbReference type="ARBA" id="ARBA00004651"/>
    </source>
</evidence>
<reference evidence="9 12" key="1">
    <citation type="submission" date="2018-09" db="EMBL/GenBank/DDBJ databases">
        <title>Roseomonas sp. nov., isolated from feces of Tibetan antelopes in the Qinghai-Tibet plateau, China.</title>
        <authorList>
            <person name="Tian Z."/>
        </authorList>
    </citation>
    <scope>NUCLEOTIDE SEQUENCE [LARGE SCALE GENOMIC DNA]</scope>
    <source>
        <strain evidence="10 11">Z23</strain>
        <strain evidence="9 12">Z24</strain>
    </source>
</reference>
<feature type="transmembrane region" description="Helical" evidence="7">
    <location>
        <begin position="308"/>
        <end position="326"/>
    </location>
</feature>
<dbReference type="EMBL" id="RFLX01000021">
    <property type="protein sequence ID" value="RMI19305.1"/>
    <property type="molecule type" value="Genomic_DNA"/>
</dbReference>
<evidence type="ECO:0000256" key="5">
    <source>
        <dbReference type="ARBA" id="ARBA00023136"/>
    </source>
</evidence>
<dbReference type="InterPro" id="IPR050189">
    <property type="entry name" value="MFS_Efflux_Transporters"/>
</dbReference>
<dbReference type="Proteomes" id="UP000278036">
    <property type="component" value="Unassembled WGS sequence"/>
</dbReference>